<organism evidence="2 3">
    <name type="scientific">Robertmurraya kyonggiensis</name>
    <dbReference type="NCBI Taxonomy" id="1037680"/>
    <lineage>
        <taxon>Bacteria</taxon>
        <taxon>Bacillati</taxon>
        <taxon>Bacillota</taxon>
        <taxon>Bacilli</taxon>
        <taxon>Bacillales</taxon>
        <taxon>Bacillaceae</taxon>
        <taxon>Robertmurraya</taxon>
    </lineage>
</organism>
<evidence type="ECO:0000259" key="1">
    <source>
        <dbReference type="PROSITE" id="PS51186"/>
    </source>
</evidence>
<dbReference type="InterPro" id="IPR016181">
    <property type="entry name" value="Acyl_CoA_acyltransferase"/>
</dbReference>
<dbReference type="Pfam" id="PF13302">
    <property type="entry name" value="Acetyltransf_3"/>
    <property type="match status" value="1"/>
</dbReference>
<dbReference type="OrthoDB" id="9785602at2"/>
<dbReference type="PANTHER" id="PTHR43792:SF9">
    <property type="entry name" value="RIBOSOMAL-PROTEIN-ALANINE ACETYLTRANSFERASE"/>
    <property type="match status" value="1"/>
</dbReference>
<dbReference type="CDD" id="cd04301">
    <property type="entry name" value="NAT_SF"/>
    <property type="match status" value="1"/>
</dbReference>
<dbReference type="PANTHER" id="PTHR43792">
    <property type="entry name" value="GNAT FAMILY, PUTATIVE (AFU_ORTHOLOGUE AFUA_3G00765)-RELATED-RELATED"/>
    <property type="match status" value="1"/>
</dbReference>
<dbReference type="PROSITE" id="PS51186">
    <property type="entry name" value="GNAT"/>
    <property type="match status" value="1"/>
</dbReference>
<dbReference type="Gene3D" id="3.40.630.30">
    <property type="match status" value="1"/>
</dbReference>
<gene>
    <name evidence="2" type="ORF">FA727_00085</name>
</gene>
<dbReference type="SUPFAM" id="SSF55729">
    <property type="entry name" value="Acyl-CoA N-acyltransferases (Nat)"/>
    <property type="match status" value="1"/>
</dbReference>
<accession>A0A4U1D5T1</accession>
<dbReference type="GO" id="GO:0005737">
    <property type="term" value="C:cytoplasm"/>
    <property type="evidence" value="ECO:0007669"/>
    <property type="project" value="TreeGrafter"/>
</dbReference>
<dbReference type="AlphaFoldDB" id="A0A4U1D5T1"/>
<dbReference type="InterPro" id="IPR051531">
    <property type="entry name" value="N-acetyltransferase"/>
</dbReference>
<feature type="domain" description="N-acetyltransferase" evidence="1">
    <location>
        <begin position="18"/>
        <end position="184"/>
    </location>
</feature>
<evidence type="ECO:0000313" key="2">
    <source>
        <dbReference type="EMBL" id="TKC18009.1"/>
    </source>
</evidence>
<name>A0A4U1D5T1_9BACI</name>
<sequence>MEIEDIYKDLPSIETPRLILRKITAEDTAAMFSYGSNVEVAKYVTWDVHKTTTDTEAFISFVLAQYANQKVAPWGMEYKETGEFIGTIDFVWWKPNHQSAEIGYVLAPDYWGKGIATEAAEVIIRYGFGKMELVRIQARCLVDNLASARVMEKVGMSFEGINRKSMFIKGKHHDLKVYSILKEEFTL</sequence>
<dbReference type="EMBL" id="SWBM01000001">
    <property type="protein sequence ID" value="TKC18009.1"/>
    <property type="molecule type" value="Genomic_DNA"/>
</dbReference>
<protein>
    <submittedName>
        <fullName evidence="2">GNAT family N-acetyltransferase</fullName>
    </submittedName>
</protein>
<dbReference type="RefSeq" id="WP_136828726.1">
    <property type="nucleotide sequence ID" value="NZ_SWBM01000001.1"/>
</dbReference>
<evidence type="ECO:0000313" key="3">
    <source>
        <dbReference type="Proteomes" id="UP000307756"/>
    </source>
</evidence>
<reference evidence="2 3" key="1">
    <citation type="journal article" date="2011" name="J. Microbiol.">
        <title>Bacillus kyonggiensis sp. nov., isolated from soil of a lettuce field.</title>
        <authorList>
            <person name="Dong K."/>
            <person name="Lee S."/>
        </authorList>
    </citation>
    <scope>NUCLEOTIDE SEQUENCE [LARGE SCALE GENOMIC DNA]</scope>
    <source>
        <strain evidence="2 3">NB22</strain>
    </source>
</reference>
<dbReference type="InterPro" id="IPR000182">
    <property type="entry name" value="GNAT_dom"/>
</dbReference>
<dbReference type="Proteomes" id="UP000307756">
    <property type="component" value="Unassembled WGS sequence"/>
</dbReference>
<dbReference type="GO" id="GO:0008999">
    <property type="term" value="F:protein-N-terminal-alanine acetyltransferase activity"/>
    <property type="evidence" value="ECO:0007669"/>
    <property type="project" value="TreeGrafter"/>
</dbReference>
<comment type="caution">
    <text evidence="2">The sequence shown here is derived from an EMBL/GenBank/DDBJ whole genome shotgun (WGS) entry which is preliminary data.</text>
</comment>
<proteinExistence type="predicted"/>
<keyword evidence="2" id="KW-0808">Transferase</keyword>
<keyword evidence="3" id="KW-1185">Reference proteome</keyword>